<name>A0AAN6JGJ7_9BASI</name>
<organism evidence="1 2">
    <name type="scientific">Tilletia horrida</name>
    <dbReference type="NCBI Taxonomy" id="155126"/>
    <lineage>
        <taxon>Eukaryota</taxon>
        <taxon>Fungi</taxon>
        <taxon>Dikarya</taxon>
        <taxon>Basidiomycota</taxon>
        <taxon>Ustilaginomycotina</taxon>
        <taxon>Exobasidiomycetes</taxon>
        <taxon>Tilletiales</taxon>
        <taxon>Tilletiaceae</taxon>
        <taxon>Tilletia</taxon>
    </lineage>
</organism>
<protein>
    <submittedName>
        <fullName evidence="1">Uncharacterized protein</fullName>
    </submittedName>
</protein>
<comment type="caution">
    <text evidence="1">The sequence shown here is derived from an EMBL/GenBank/DDBJ whole genome shotgun (WGS) entry which is preliminary data.</text>
</comment>
<dbReference type="AlphaFoldDB" id="A0AAN6JGJ7"/>
<reference evidence="1" key="1">
    <citation type="journal article" date="2023" name="PhytoFront">
        <title>Draft Genome Resources of Seven Strains of Tilletia horrida, Causal Agent of Kernel Smut of Rice.</title>
        <authorList>
            <person name="Khanal S."/>
            <person name="Antony Babu S."/>
            <person name="Zhou X.G."/>
        </authorList>
    </citation>
    <scope>NUCLEOTIDE SEQUENCE</scope>
    <source>
        <strain evidence="1">TX3</strain>
    </source>
</reference>
<evidence type="ECO:0000313" key="2">
    <source>
        <dbReference type="Proteomes" id="UP001176521"/>
    </source>
</evidence>
<dbReference type="Proteomes" id="UP001176521">
    <property type="component" value="Unassembled WGS sequence"/>
</dbReference>
<evidence type="ECO:0000313" key="1">
    <source>
        <dbReference type="EMBL" id="KAK0518912.1"/>
    </source>
</evidence>
<dbReference type="EMBL" id="JAPDMQ010001129">
    <property type="protein sequence ID" value="KAK0518912.1"/>
    <property type="molecule type" value="Genomic_DNA"/>
</dbReference>
<gene>
    <name evidence="1" type="ORF">OC842_007633</name>
</gene>
<sequence length="81" mass="8830">MSPDIITARLDPVDRPFAKIDLLLLKDNHPRIFSTSLVNVLISSCASADDLYAAEDAAMAGLSTLSARRPAVQQGDRIKYE</sequence>
<keyword evidence="2" id="KW-1185">Reference proteome</keyword>
<proteinExistence type="predicted"/>
<accession>A0AAN6JGJ7</accession>